<gene>
    <name evidence="1" type="ORF">FBF83_01455</name>
</gene>
<dbReference type="InterPro" id="IPR043519">
    <property type="entry name" value="NT_sf"/>
</dbReference>
<evidence type="ECO:0000313" key="2">
    <source>
        <dbReference type="Proteomes" id="UP000310541"/>
    </source>
</evidence>
<dbReference type="PANTHER" id="PTHR34822:SF1">
    <property type="entry name" value="GRPB FAMILY PROTEIN"/>
    <property type="match status" value="1"/>
</dbReference>
<name>A0A4U1MLJ5_9BACL</name>
<proteinExistence type="predicted"/>
<dbReference type="SUPFAM" id="SSF81301">
    <property type="entry name" value="Nucleotidyltransferase"/>
    <property type="match status" value="1"/>
</dbReference>
<accession>A0A4U1MLJ5</accession>
<dbReference type="RefSeq" id="WP_136945380.1">
    <property type="nucleotide sequence ID" value="NZ_SWFM01000001.1"/>
</dbReference>
<dbReference type="EMBL" id="SWFM01000001">
    <property type="protein sequence ID" value="TKD71505.1"/>
    <property type="molecule type" value="Genomic_DNA"/>
</dbReference>
<evidence type="ECO:0000313" key="1">
    <source>
        <dbReference type="EMBL" id="TKD71505.1"/>
    </source>
</evidence>
<protein>
    <submittedName>
        <fullName evidence="1">GrpB family protein</fullName>
    </submittedName>
</protein>
<dbReference type="Proteomes" id="UP000310541">
    <property type="component" value="Unassembled WGS sequence"/>
</dbReference>
<dbReference type="OrthoDB" id="9799092at2"/>
<organism evidence="1 2">
    <name type="scientific">Guptibacillus hwajinpoensis</name>
    <dbReference type="NCBI Taxonomy" id="208199"/>
    <lineage>
        <taxon>Bacteria</taxon>
        <taxon>Bacillati</taxon>
        <taxon>Bacillota</taxon>
        <taxon>Bacilli</taxon>
        <taxon>Bacillales</taxon>
        <taxon>Guptibacillaceae</taxon>
        <taxon>Guptibacillus</taxon>
    </lineage>
</organism>
<dbReference type="Pfam" id="PF04229">
    <property type="entry name" value="GrpB"/>
    <property type="match status" value="1"/>
</dbReference>
<sequence length="173" mass="20292">MTKPIVNLNEYNTEWESQFDFERKRIIAAIGDKIAGIEHIGSTSIKGLKAKPIIDIMVGIKDLNSTSAFVQPLSEIEFEYVPKPELTDRRFFRKGLWGKGTCHLHICEIHSTEWIEKIMFRDYLRKHPKVAEEYALLKSELATKYKYDRPAYTQQKGPFIKDIIRKARRELYI</sequence>
<dbReference type="AlphaFoldDB" id="A0A4U1MLJ5"/>
<dbReference type="PANTHER" id="PTHR34822">
    <property type="entry name" value="GRPB DOMAIN PROTEIN (AFU_ORTHOLOGUE AFUA_1G01530)"/>
    <property type="match status" value="1"/>
</dbReference>
<dbReference type="Gene3D" id="3.30.460.10">
    <property type="entry name" value="Beta Polymerase, domain 2"/>
    <property type="match status" value="1"/>
</dbReference>
<reference evidence="1 2" key="1">
    <citation type="submission" date="2019-04" db="EMBL/GenBank/DDBJ databases">
        <title>Genome sequence of Bacillus hwajinpoensis strain Y2.</title>
        <authorList>
            <person name="Fair J.L."/>
            <person name="Maclea K.S."/>
        </authorList>
    </citation>
    <scope>NUCLEOTIDE SEQUENCE [LARGE SCALE GENOMIC DNA]</scope>
    <source>
        <strain evidence="1 2">Y2</strain>
    </source>
</reference>
<comment type="caution">
    <text evidence="1">The sequence shown here is derived from an EMBL/GenBank/DDBJ whole genome shotgun (WGS) entry which is preliminary data.</text>
</comment>
<dbReference type="InterPro" id="IPR007344">
    <property type="entry name" value="GrpB/CoaE"/>
</dbReference>